<dbReference type="OrthoDB" id="201621at2759"/>
<dbReference type="PROSITE" id="PS51733">
    <property type="entry name" value="BPL_LPL_CATALYTIC"/>
    <property type="match status" value="1"/>
</dbReference>
<dbReference type="Proteomes" id="UP000272942">
    <property type="component" value="Unassembled WGS sequence"/>
</dbReference>
<dbReference type="SUPFAM" id="SSF55681">
    <property type="entry name" value="Class II aaRS and biotin synthetases"/>
    <property type="match status" value="1"/>
</dbReference>
<dbReference type="InterPro" id="IPR045864">
    <property type="entry name" value="aa-tRNA-synth_II/BPL/LPL"/>
</dbReference>
<dbReference type="GO" id="GO:0017118">
    <property type="term" value="F:lipoyltransferase activity"/>
    <property type="evidence" value="ECO:0007669"/>
    <property type="project" value="TreeGrafter"/>
</dbReference>
<dbReference type="EMBL" id="UZAN01042274">
    <property type="protein sequence ID" value="VDP75488.1"/>
    <property type="molecule type" value="Genomic_DNA"/>
</dbReference>
<reference evidence="4 5" key="2">
    <citation type="submission" date="2018-11" db="EMBL/GenBank/DDBJ databases">
        <authorList>
            <consortium name="Pathogen Informatics"/>
        </authorList>
    </citation>
    <scope>NUCLEOTIDE SEQUENCE [LARGE SCALE GENOMIC DNA]</scope>
    <source>
        <strain evidence="4 5">Egypt</strain>
    </source>
</reference>
<evidence type="ECO:0000313" key="5">
    <source>
        <dbReference type="Proteomes" id="UP000272942"/>
    </source>
</evidence>
<proteinExistence type="inferred from homology"/>
<evidence type="ECO:0000256" key="2">
    <source>
        <dbReference type="ARBA" id="ARBA00008242"/>
    </source>
</evidence>
<dbReference type="Gene3D" id="3.30.930.10">
    <property type="entry name" value="Bira Bifunctional Protein, Domain 2"/>
    <property type="match status" value="1"/>
</dbReference>
<dbReference type="GO" id="GO:0009249">
    <property type="term" value="P:protein lipoylation"/>
    <property type="evidence" value="ECO:0007669"/>
    <property type="project" value="InterPro"/>
</dbReference>
<name>A0A183AEN8_9TREM</name>
<dbReference type="InterPro" id="IPR004562">
    <property type="entry name" value="LipoylTrfase_LipoateP_Ligase"/>
</dbReference>
<evidence type="ECO:0000259" key="3">
    <source>
        <dbReference type="PROSITE" id="PS51733"/>
    </source>
</evidence>
<protein>
    <submittedName>
        <fullName evidence="6">BPL/LPL catalytic domain-containing protein</fullName>
    </submittedName>
</protein>
<feature type="domain" description="BPL/LPL catalytic" evidence="3">
    <location>
        <begin position="56"/>
        <end position="205"/>
    </location>
</feature>
<dbReference type="PANTHER" id="PTHR12561">
    <property type="entry name" value="LIPOATE-PROTEIN LIGASE"/>
    <property type="match status" value="1"/>
</dbReference>
<dbReference type="InterPro" id="IPR004143">
    <property type="entry name" value="BPL_LPL_catalytic"/>
</dbReference>
<dbReference type="AlphaFoldDB" id="A0A183AEN8"/>
<dbReference type="Pfam" id="PF21948">
    <property type="entry name" value="LplA-B_cat"/>
    <property type="match status" value="1"/>
</dbReference>
<dbReference type="UniPathway" id="UPA00537">
    <property type="reaction ID" value="UER00595"/>
</dbReference>
<keyword evidence="5" id="KW-1185">Reference proteome</keyword>
<dbReference type="WBParaSite" id="ECPE_0000543601-mRNA-1">
    <property type="protein sequence ID" value="ECPE_0000543601-mRNA-1"/>
    <property type="gene ID" value="ECPE_0000543601"/>
</dbReference>
<evidence type="ECO:0000313" key="4">
    <source>
        <dbReference type="EMBL" id="VDP75488.1"/>
    </source>
</evidence>
<comment type="similarity">
    <text evidence="2">Belongs to the LplA family.</text>
</comment>
<comment type="pathway">
    <text evidence="1">Protein modification; protein lipoylation via exogenous pathway; protein N(6)-(lipoyl)lysine from lipoate: step 2/2.</text>
</comment>
<evidence type="ECO:0000256" key="1">
    <source>
        <dbReference type="ARBA" id="ARBA00005085"/>
    </source>
</evidence>
<sequence length="205" mass="23301">MLAFLPRSINRPSSLSAIGSLLFHIPNRLSSRIFILDSGNIYRNLAFEACLYADSDRFVFNILLWRSDPCVVIGRFQNAWNEIRTDVLSERRWVLARRQSGGGAVFHDLGNLNICFMQARRVLDRRECMRALQRALQPLLPGHVVHVGERYDLWTSPEVPNAQDPDLTLPLSIYLPYFAPALQTDVKLTLTLLSGLTNYFGLAIV</sequence>
<organism evidence="6">
    <name type="scientific">Echinostoma caproni</name>
    <dbReference type="NCBI Taxonomy" id="27848"/>
    <lineage>
        <taxon>Eukaryota</taxon>
        <taxon>Metazoa</taxon>
        <taxon>Spiralia</taxon>
        <taxon>Lophotrochozoa</taxon>
        <taxon>Platyhelminthes</taxon>
        <taxon>Trematoda</taxon>
        <taxon>Digenea</taxon>
        <taxon>Plagiorchiida</taxon>
        <taxon>Echinostomata</taxon>
        <taxon>Echinostomatoidea</taxon>
        <taxon>Echinostomatidae</taxon>
        <taxon>Echinostoma</taxon>
    </lineage>
</organism>
<gene>
    <name evidence="4" type="ORF">ECPE_LOCUS5423</name>
</gene>
<accession>A0A183AEN8</accession>
<evidence type="ECO:0000313" key="6">
    <source>
        <dbReference type="WBParaSite" id="ECPE_0000543601-mRNA-1"/>
    </source>
</evidence>
<reference evidence="6" key="1">
    <citation type="submission" date="2016-06" db="UniProtKB">
        <authorList>
            <consortium name="WormBaseParasite"/>
        </authorList>
    </citation>
    <scope>IDENTIFICATION</scope>
</reference>
<dbReference type="PANTHER" id="PTHR12561:SF3">
    <property type="entry name" value="LIPOYLTRANSFERASE 1, MITOCHONDRIAL"/>
    <property type="match status" value="1"/>
</dbReference>
<dbReference type="GO" id="GO:0005739">
    <property type="term" value="C:mitochondrion"/>
    <property type="evidence" value="ECO:0007669"/>
    <property type="project" value="TreeGrafter"/>
</dbReference>